<feature type="compositionally biased region" description="Basic and acidic residues" evidence="1">
    <location>
        <begin position="137"/>
        <end position="147"/>
    </location>
</feature>
<organism evidence="2 3">
    <name type="scientific">Dokdonella fugitiva</name>
    <dbReference type="NCBI Taxonomy" id="328517"/>
    <lineage>
        <taxon>Bacteria</taxon>
        <taxon>Pseudomonadati</taxon>
        <taxon>Pseudomonadota</taxon>
        <taxon>Gammaproteobacteria</taxon>
        <taxon>Lysobacterales</taxon>
        <taxon>Rhodanobacteraceae</taxon>
        <taxon>Dokdonella</taxon>
    </lineage>
</organism>
<dbReference type="Proteomes" id="UP000550401">
    <property type="component" value="Unassembled WGS sequence"/>
</dbReference>
<evidence type="ECO:0000313" key="3">
    <source>
        <dbReference type="Proteomes" id="UP000550401"/>
    </source>
</evidence>
<comment type="caution">
    <text evidence="2">The sequence shown here is derived from an EMBL/GenBank/DDBJ whole genome shotgun (WGS) entry which is preliminary data.</text>
</comment>
<accession>A0A839F4G4</accession>
<protein>
    <submittedName>
        <fullName evidence="2">Uncharacterized protein</fullName>
    </submittedName>
</protein>
<feature type="region of interest" description="Disordered" evidence="1">
    <location>
        <begin position="173"/>
        <end position="192"/>
    </location>
</feature>
<evidence type="ECO:0000313" key="2">
    <source>
        <dbReference type="EMBL" id="MBA8888699.1"/>
    </source>
</evidence>
<dbReference type="EMBL" id="JACGXL010000004">
    <property type="protein sequence ID" value="MBA8888699.1"/>
    <property type="molecule type" value="Genomic_DNA"/>
</dbReference>
<sequence>MPYLSVRCHSPSCARTCARCAGVSVVAIHGHPHRRVAPPWRNTDPLRSSAAPPQALCRSAEEACRSSVEENRSLAERSYPSPGAALLLGGARGVLRGETLLLGGAMFVLRGAAQVLRGAGLPPRWSSTGPRWSSPGSERRERGRDPASRGSQSGVDDLGQLRLRDETQPRRLPLASPYSLRLSPTPGATRRHLPTNFVHMCTRWLTLEYPYWTFVAAGVGKDVASVMQSRLSQTTSRCRQSTV</sequence>
<reference evidence="2 3" key="1">
    <citation type="submission" date="2020-07" db="EMBL/GenBank/DDBJ databases">
        <title>Genomic Encyclopedia of Type Strains, Phase IV (KMG-V): Genome sequencing to study the core and pangenomes of soil and plant-associated prokaryotes.</title>
        <authorList>
            <person name="Whitman W."/>
        </authorList>
    </citation>
    <scope>NUCLEOTIDE SEQUENCE [LARGE SCALE GENOMIC DNA]</scope>
    <source>
        <strain evidence="2 3">RH2WT43</strain>
    </source>
</reference>
<proteinExistence type="predicted"/>
<dbReference type="AlphaFoldDB" id="A0A839F4G4"/>
<gene>
    <name evidence="2" type="ORF">FHW12_002932</name>
</gene>
<name>A0A839F4G4_9GAMM</name>
<evidence type="ECO:0000256" key="1">
    <source>
        <dbReference type="SAM" id="MobiDB-lite"/>
    </source>
</evidence>
<feature type="region of interest" description="Disordered" evidence="1">
    <location>
        <begin position="124"/>
        <end position="168"/>
    </location>
</feature>
<keyword evidence="3" id="KW-1185">Reference proteome</keyword>